<organism evidence="2 3">
    <name type="scientific">Flagellimonas ochracea</name>
    <dbReference type="NCBI Taxonomy" id="2696472"/>
    <lineage>
        <taxon>Bacteria</taxon>
        <taxon>Pseudomonadati</taxon>
        <taxon>Bacteroidota</taxon>
        <taxon>Flavobacteriia</taxon>
        <taxon>Flavobacteriales</taxon>
        <taxon>Flavobacteriaceae</taxon>
        <taxon>Flagellimonas</taxon>
    </lineage>
</organism>
<keyword evidence="1" id="KW-0732">Signal</keyword>
<evidence type="ECO:0008006" key="4">
    <source>
        <dbReference type="Google" id="ProtNLM"/>
    </source>
</evidence>
<proteinExistence type="predicted"/>
<evidence type="ECO:0000256" key="1">
    <source>
        <dbReference type="SAM" id="SignalP"/>
    </source>
</evidence>
<sequence>MKNPIKVSFLLTAVFLLMSCSSDDNGSTQPTINFSVIGIWDLVEVNVSSAQDIDLDGTPSSNLVEELPCISGTLLIDADFSWTFEQSDVAITGITGGLFFAQCSGTTSATGTWTANDTEVLFQGSSQLESLRISGETLVNNIDEDLPGIGSFVYARRQ</sequence>
<feature type="signal peptide" evidence="1">
    <location>
        <begin position="1"/>
        <end position="26"/>
    </location>
</feature>
<name>A0A964WWE1_9FLAO</name>
<evidence type="ECO:0000313" key="2">
    <source>
        <dbReference type="EMBL" id="NAY90941.1"/>
    </source>
</evidence>
<gene>
    <name evidence="2" type="ORF">GTQ34_03330</name>
</gene>
<accession>A0A964WWE1</accession>
<evidence type="ECO:0000313" key="3">
    <source>
        <dbReference type="Proteomes" id="UP000667650"/>
    </source>
</evidence>
<dbReference type="PROSITE" id="PS51257">
    <property type="entry name" value="PROKAR_LIPOPROTEIN"/>
    <property type="match status" value="1"/>
</dbReference>
<dbReference type="Proteomes" id="UP000667650">
    <property type="component" value="Unassembled WGS sequence"/>
</dbReference>
<reference evidence="2" key="1">
    <citation type="submission" date="2020-01" db="EMBL/GenBank/DDBJ databases">
        <title>Muricauda ochracea sp. nov., isolated from a tidal flat of Garorim bay in Korea.</title>
        <authorList>
            <person name="Kim D."/>
            <person name="Yoo Y."/>
            <person name="Kim J.-J."/>
        </authorList>
    </citation>
    <scope>NUCLEOTIDE SEQUENCE</scope>
    <source>
        <strain evidence="2">JGD-17</strain>
    </source>
</reference>
<dbReference type="EMBL" id="JAAABI010000001">
    <property type="protein sequence ID" value="NAY90941.1"/>
    <property type="molecule type" value="Genomic_DNA"/>
</dbReference>
<keyword evidence="3" id="KW-1185">Reference proteome</keyword>
<feature type="chain" id="PRO_5037031238" description="Lipocalin-like domain-containing protein" evidence="1">
    <location>
        <begin position="27"/>
        <end position="158"/>
    </location>
</feature>
<protein>
    <recommendedName>
        <fullName evidence="4">Lipocalin-like domain-containing protein</fullName>
    </recommendedName>
</protein>
<comment type="caution">
    <text evidence="2">The sequence shown here is derived from an EMBL/GenBank/DDBJ whole genome shotgun (WGS) entry which is preliminary data.</text>
</comment>
<dbReference type="AlphaFoldDB" id="A0A964WWE1"/>
<dbReference type="RefSeq" id="WP_166522334.1">
    <property type="nucleotide sequence ID" value="NZ_JAAABI010000001.1"/>
</dbReference>